<dbReference type="EMBL" id="JACGXS010000021">
    <property type="protein sequence ID" value="MBA8683918.1"/>
    <property type="molecule type" value="Genomic_DNA"/>
</dbReference>
<sequence length="176" mass="18329">MSPSLPWTPAQQAWLQAMGHTVFLDGPLAVELEAIAAAAAVAEVKAGPSPVAREPALPADAVPVAPRAAVTRQSPPAPDTTPAVATPPQRPRPGQVPKREEAAPAPGSRTGGARQPSVRLPDRLQIALLRASGCNPNDPATQALMDSWPLDALRGNAAAKRALWPQLRALRRKGQG</sequence>
<feature type="region of interest" description="Disordered" evidence="1">
    <location>
        <begin position="66"/>
        <end position="120"/>
    </location>
</feature>
<proteinExistence type="predicted"/>
<dbReference type="Proteomes" id="UP000547058">
    <property type="component" value="Unassembled WGS sequence"/>
</dbReference>
<dbReference type="AlphaFoldDB" id="A0A7W3IJA9"/>
<comment type="caution">
    <text evidence="2">The sequence shown here is derived from an EMBL/GenBank/DDBJ whole genome shotgun (WGS) entry which is preliminary data.</text>
</comment>
<reference evidence="2 3" key="1">
    <citation type="submission" date="2020-08" db="EMBL/GenBank/DDBJ databases">
        <title>Stenotrophomonas tumulicola JCM 30961.</title>
        <authorList>
            <person name="Deng Y."/>
        </authorList>
    </citation>
    <scope>NUCLEOTIDE SEQUENCE [LARGE SCALE GENOMIC DNA]</scope>
    <source>
        <strain evidence="2 3">JCM 30961</strain>
    </source>
</reference>
<evidence type="ECO:0000256" key="1">
    <source>
        <dbReference type="SAM" id="MobiDB-lite"/>
    </source>
</evidence>
<dbReference type="RefSeq" id="WP_182342611.1">
    <property type="nucleotide sequence ID" value="NZ_JACGXS010000021.1"/>
</dbReference>
<gene>
    <name evidence="2" type="ORF">H4O11_19115</name>
</gene>
<keyword evidence="3" id="KW-1185">Reference proteome</keyword>
<evidence type="ECO:0008006" key="4">
    <source>
        <dbReference type="Google" id="ProtNLM"/>
    </source>
</evidence>
<accession>A0A7W3IJA9</accession>
<protein>
    <recommendedName>
        <fullName evidence="4">Alanine acetyltransferase</fullName>
    </recommendedName>
</protein>
<evidence type="ECO:0000313" key="2">
    <source>
        <dbReference type="EMBL" id="MBA8683918.1"/>
    </source>
</evidence>
<organism evidence="2 3">
    <name type="scientific">Stenotrophomonas tumulicola</name>
    <dbReference type="NCBI Taxonomy" id="1685415"/>
    <lineage>
        <taxon>Bacteria</taxon>
        <taxon>Pseudomonadati</taxon>
        <taxon>Pseudomonadota</taxon>
        <taxon>Gammaproteobacteria</taxon>
        <taxon>Lysobacterales</taxon>
        <taxon>Lysobacteraceae</taxon>
        <taxon>Stenotrophomonas</taxon>
    </lineage>
</organism>
<name>A0A7W3IJA9_9GAMM</name>
<evidence type="ECO:0000313" key="3">
    <source>
        <dbReference type="Proteomes" id="UP000547058"/>
    </source>
</evidence>